<feature type="compositionally biased region" description="Polar residues" evidence="1">
    <location>
        <begin position="91"/>
        <end position="102"/>
    </location>
</feature>
<name>A0AAD6Y7K7_9AGAR</name>
<evidence type="ECO:0000313" key="3">
    <source>
        <dbReference type="Proteomes" id="UP001219525"/>
    </source>
</evidence>
<comment type="caution">
    <text evidence="2">The sequence shown here is derived from an EMBL/GenBank/DDBJ whole genome shotgun (WGS) entry which is preliminary data.</text>
</comment>
<proteinExistence type="predicted"/>
<feature type="region of interest" description="Disordered" evidence="1">
    <location>
        <begin position="1"/>
        <end position="53"/>
    </location>
</feature>
<evidence type="ECO:0000256" key="1">
    <source>
        <dbReference type="SAM" id="MobiDB-lite"/>
    </source>
</evidence>
<dbReference type="AlphaFoldDB" id="A0AAD6Y7K7"/>
<dbReference type="EMBL" id="JARJCW010000061">
    <property type="protein sequence ID" value="KAJ7200820.1"/>
    <property type="molecule type" value="Genomic_DNA"/>
</dbReference>
<feature type="region of interest" description="Disordered" evidence="1">
    <location>
        <begin position="91"/>
        <end position="157"/>
    </location>
</feature>
<accession>A0AAD6Y7K7</accession>
<feature type="compositionally biased region" description="Basic and acidic residues" evidence="1">
    <location>
        <begin position="108"/>
        <end position="120"/>
    </location>
</feature>
<evidence type="ECO:0000313" key="2">
    <source>
        <dbReference type="EMBL" id="KAJ7200820.1"/>
    </source>
</evidence>
<sequence>MDSQAEATEVVTTEGDLGATLQEVDAKGPAEPDPEDQPMAMSDDIPDIPTKDSTIMTFPTSHDTTVTEVEGASAAQAPANFQRLARRISLQTKRQGLSSSIASIIPGLKRERTSGDDSSLRAEGSSRNSVPDSPTASLSGDKDKDKSKKKDKRKSSS</sequence>
<reference evidence="2" key="1">
    <citation type="submission" date="2023-03" db="EMBL/GenBank/DDBJ databases">
        <title>Massive genome expansion in bonnet fungi (Mycena s.s.) driven by repeated elements and novel gene families across ecological guilds.</title>
        <authorList>
            <consortium name="Lawrence Berkeley National Laboratory"/>
            <person name="Harder C.B."/>
            <person name="Miyauchi S."/>
            <person name="Viragh M."/>
            <person name="Kuo A."/>
            <person name="Thoen E."/>
            <person name="Andreopoulos B."/>
            <person name="Lu D."/>
            <person name="Skrede I."/>
            <person name="Drula E."/>
            <person name="Henrissat B."/>
            <person name="Morin E."/>
            <person name="Kohler A."/>
            <person name="Barry K."/>
            <person name="LaButti K."/>
            <person name="Morin E."/>
            <person name="Salamov A."/>
            <person name="Lipzen A."/>
            <person name="Mereny Z."/>
            <person name="Hegedus B."/>
            <person name="Baldrian P."/>
            <person name="Stursova M."/>
            <person name="Weitz H."/>
            <person name="Taylor A."/>
            <person name="Grigoriev I.V."/>
            <person name="Nagy L.G."/>
            <person name="Martin F."/>
            <person name="Kauserud H."/>
        </authorList>
    </citation>
    <scope>NUCLEOTIDE SEQUENCE</scope>
    <source>
        <strain evidence="2">9144</strain>
    </source>
</reference>
<dbReference type="Proteomes" id="UP001219525">
    <property type="component" value="Unassembled WGS sequence"/>
</dbReference>
<organism evidence="2 3">
    <name type="scientific">Mycena pura</name>
    <dbReference type="NCBI Taxonomy" id="153505"/>
    <lineage>
        <taxon>Eukaryota</taxon>
        <taxon>Fungi</taxon>
        <taxon>Dikarya</taxon>
        <taxon>Basidiomycota</taxon>
        <taxon>Agaricomycotina</taxon>
        <taxon>Agaricomycetes</taxon>
        <taxon>Agaricomycetidae</taxon>
        <taxon>Agaricales</taxon>
        <taxon>Marasmiineae</taxon>
        <taxon>Mycenaceae</taxon>
        <taxon>Mycena</taxon>
    </lineage>
</organism>
<protein>
    <submittedName>
        <fullName evidence="2">Uncharacterized protein</fullName>
    </submittedName>
</protein>
<keyword evidence="3" id="KW-1185">Reference proteome</keyword>
<feature type="compositionally biased region" description="Polar residues" evidence="1">
    <location>
        <begin position="125"/>
        <end position="138"/>
    </location>
</feature>
<gene>
    <name evidence="2" type="ORF">GGX14DRAFT_659540</name>
</gene>